<dbReference type="CDD" id="cd02440">
    <property type="entry name" value="AdoMet_MTases"/>
    <property type="match status" value="1"/>
</dbReference>
<sequence length="294" mass="32516">MSERHTSQAARSRWKLLSQFISQKRSIDCSCPSAQSVSVKRLLNFGFLKFTEHASDQNPSYNVRQYSFSDEFSVSLLSRKNTIPTLSEVNSVIGTAFDTTGLITVWPAEEALSYYIFENVADFRGKSVLEIGCGCGLAGLVAAKGGSGFVSLTDANEDVVRLCDESISMNPDVQNCTASVLAWGKLENFATFDFIVSADCLYFEKSHALMHDLLSSALAKNGTALFVCPRRGASLEAFVHLLNGQKVFKVCVLENWNRHIDNCIADTMQKNMDLFDKNLHNLLLITVERLSPQG</sequence>
<comment type="subcellular location">
    <subcellularLocation>
        <location evidence="2">Cytoplasm</location>
    </subcellularLocation>
    <subcellularLocation>
        <location evidence="1">Nucleus</location>
    </subcellularLocation>
</comment>
<dbReference type="Pfam" id="PF10294">
    <property type="entry name" value="Methyltransf_16"/>
    <property type="match status" value="1"/>
</dbReference>
<keyword evidence="6" id="KW-0489">Methyltransferase</keyword>
<evidence type="ECO:0000256" key="1">
    <source>
        <dbReference type="ARBA" id="ARBA00004123"/>
    </source>
</evidence>
<evidence type="ECO:0000256" key="2">
    <source>
        <dbReference type="ARBA" id="ARBA00004496"/>
    </source>
</evidence>
<dbReference type="GO" id="GO:0005737">
    <property type="term" value="C:cytoplasm"/>
    <property type="evidence" value="ECO:0007669"/>
    <property type="project" value="UniProtKB-SubCell"/>
</dbReference>
<dbReference type="GO" id="GO:0005634">
    <property type="term" value="C:nucleus"/>
    <property type="evidence" value="ECO:0007669"/>
    <property type="project" value="UniProtKB-SubCell"/>
</dbReference>
<dbReference type="InterPro" id="IPR019410">
    <property type="entry name" value="Methyltransf_16"/>
</dbReference>
<organism evidence="9 10">
    <name type="scientific">Andalucia godoyi</name>
    <name type="common">Flagellate</name>
    <dbReference type="NCBI Taxonomy" id="505711"/>
    <lineage>
        <taxon>Eukaryota</taxon>
        <taxon>Discoba</taxon>
        <taxon>Jakobida</taxon>
        <taxon>Andalucina</taxon>
        <taxon>Andaluciidae</taxon>
        <taxon>Andalucia</taxon>
    </lineage>
</organism>
<proteinExistence type="predicted"/>
<keyword evidence="7" id="KW-0808">Transferase</keyword>
<dbReference type="OrthoDB" id="413520at2759"/>
<evidence type="ECO:0000256" key="4">
    <source>
        <dbReference type="ARBA" id="ARBA00020594"/>
    </source>
</evidence>
<evidence type="ECO:0000313" key="10">
    <source>
        <dbReference type="Proteomes" id="UP000799049"/>
    </source>
</evidence>
<protein>
    <recommendedName>
        <fullName evidence="4">Calmodulin-lysine N-methyltransferase</fullName>
        <ecNumber evidence="3">2.1.1.60</ecNumber>
    </recommendedName>
</protein>
<evidence type="ECO:0000256" key="3">
    <source>
        <dbReference type="ARBA" id="ARBA00011914"/>
    </source>
</evidence>
<dbReference type="GO" id="GO:0032259">
    <property type="term" value="P:methylation"/>
    <property type="evidence" value="ECO:0007669"/>
    <property type="project" value="UniProtKB-KW"/>
</dbReference>
<gene>
    <name evidence="9" type="ORF">ANDGO_01005</name>
</gene>
<dbReference type="EMBL" id="VRVR01000016">
    <property type="protein sequence ID" value="KAF0852795.1"/>
    <property type="molecule type" value="Genomic_DNA"/>
</dbReference>
<dbReference type="PANTHER" id="PTHR13539">
    <property type="entry name" value="CALMODULIN-LYSINE N-METHYLTRANSFERASE"/>
    <property type="match status" value="1"/>
</dbReference>
<dbReference type="AlphaFoldDB" id="A0A8K0F2W0"/>
<dbReference type="InterPro" id="IPR029063">
    <property type="entry name" value="SAM-dependent_MTases_sf"/>
</dbReference>
<keyword evidence="8" id="KW-0539">Nucleus</keyword>
<evidence type="ECO:0000256" key="5">
    <source>
        <dbReference type="ARBA" id="ARBA00022490"/>
    </source>
</evidence>
<dbReference type="InterPro" id="IPR025800">
    <property type="entry name" value="CaM-Lys-N-MeTrfase"/>
</dbReference>
<evidence type="ECO:0000256" key="8">
    <source>
        <dbReference type="ARBA" id="ARBA00023242"/>
    </source>
</evidence>
<keyword evidence="5" id="KW-0963">Cytoplasm</keyword>
<accession>A0A8K0F2W0</accession>
<comment type="caution">
    <text evidence="9">The sequence shown here is derived from an EMBL/GenBank/DDBJ whole genome shotgun (WGS) entry which is preliminary data.</text>
</comment>
<dbReference type="PANTHER" id="PTHR13539:SF3">
    <property type="entry name" value="CALMODULIN-LYSINE N-METHYLTRANSFERASE"/>
    <property type="match status" value="1"/>
</dbReference>
<dbReference type="Proteomes" id="UP000799049">
    <property type="component" value="Unassembled WGS sequence"/>
</dbReference>
<evidence type="ECO:0000256" key="6">
    <source>
        <dbReference type="ARBA" id="ARBA00022603"/>
    </source>
</evidence>
<reference evidence="9" key="1">
    <citation type="submission" date="2019-09" db="EMBL/GenBank/DDBJ databases">
        <title>The Mitochondrial Proteome of the Jakobid, Andalucia godoyi, a Protist With the Most Gene-Rich and Bacteria-Like Mitochondrial Genome.</title>
        <authorList>
            <person name="Gray M.W."/>
            <person name="Burger G."/>
            <person name="Derelle R."/>
            <person name="Klimes V."/>
            <person name="Leger M."/>
            <person name="Sarrasin M."/>
            <person name="Vlcek C."/>
            <person name="Roger A.J."/>
            <person name="Elias M."/>
            <person name="Lang B.F."/>
        </authorList>
    </citation>
    <scope>NUCLEOTIDE SEQUENCE</scope>
    <source>
        <strain evidence="9">And28</strain>
    </source>
</reference>
<keyword evidence="10" id="KW-1185">Reference proteome</keyword>
<dbReference type="Gene3D" id="3.40.50.150">
    <property type="entry name" value="Vaccinia Virus protein VP39"/>
    <property type="match status" value="1"/>
</dbReference>
<name>A0A8K0F2W0_ANDGO</name>
<dbReference type="GO" id="GO:0018025">
    <property type="term" value="F:calmodulin-lysine N-methyltransferase activity"/>
    <property type="evidence" value="ECO:0007669"/>
    <property type="project" value="UniProtKB-EC"/>
</dbReference>
<evidence type="ECO:0000313" key="9">
    <source>
        <dbReference type="EMBL" id="KAF0852795.1"/>
    </source>
</evidence>
<dbReference type="SUPFAM" id="SSF53335">
    <property type="entry name" value="S-adenosyl-L-methionine-dependent methyltransferases"/>
    <property type="match status" value="1"/>
</dbReference>
<dbReference type="EC" id="2.1.1.60" evidence="3"/>
<evidence type="ECO:0000256" key="7">
    <source>
        <dbReference type="ARBA" id="ARBA00022679"/>
    </source>
</evidence>